<feature type="non-terminal residue" evidence="5">
    <location>
        <position position="111"/>
    </location>
</feature>
<dbReference type="InterPro" id="IPR005475">
    <property type="entry name" value="Transketolase-like_Pyr-bd"/>
</dbReference>
<dbReference type="PANTHER" id="PTHR43825">
    <property type="entry name" value="PYRUVATE DEHYDROGENASE E1 COMPONENT"/>
    <property type="match status" value="1"/>
</dbReference>
<feature type="domain" description="Transketolase-like pyrimidine-binding" evidence="4">
    <location>
        <begin position="5"/>
        <end position="111"/>
    </location>
</feature>
<sequence>MATSASTREVYGQTLLDLGKENPDIVVVGGDLNNSTFVHLFAQEFPDRFFDLGPAEQNMMSIAAGLANAGKIPFASTFAVFGSGRPFDQIRLGISQPHLNVKIVVTHAGII</sequence>
<dbReference type="Pfam" id="PF02779">
    <property type="entry name" value="Transket_pyr"/>
    <property type="match status" value="1"/>
</dbReference>
<protein>
    <recommendedName>
        <fullName evidence="4">Transketolase-like pyrimidine-binding domain-containing protein</fullName>
    </recommendedName>
</protein>
<evidence type="ECO:0000259" key="4">
    <source>
        <dbReference type="SMART" id="SM00861"/>
    </source>
</evidence>
<name>A0A382Q6V8_9ZZZZ</name>
<dbReference type="InterPro" id="IPR029061">
    <property type="entry name" value="THDP-binding"/>
</dbReference>
<organism evidence="5">
    <name type="scientific">marine metagenome</name>
    <dbReference type="NCBI Taxonomy" id="408172"/>
    <lineage>
        <taxon>unclassified sequences</taxon>
        <taxon>metagenomes</taxon>
        <taxon>ecological metagenomes</taxon>
    </lineage>
</organism>
<evidence type="ECO:0000256" key="1">
    <source>
        <dbReference type="ARBA" id="ARBA00001964"/>
    </source>
</evidence>
<evidence type="ECO:0000256" key="3">
    <source>
        <dbReference type="ARBA" id="ARBA00023052"/>
    </source>
</evidence>
<dbReference type="Gene3D" id="3.40.50.970">
    <property type="match status" value="1"/>
</dbReference>
<dbReference type="CDD" id="cd07033">
    <property type="entry name" value="TPP_PYR_DXS_TK_like"/>
    <property type="match status" value="1"/>
</dbReference>
<dbReference type="InterPro" id="IPR051157">
    <property type="entry name" value="PDH/Transketolase"/>
</dbReference>
<accession>A0A382Q6V8</accession>
<comment type="cofactor">
    <cofactor evidence="1">
        <name>thiamine diphosphate</name>
        <dbReference type="ChEBI" id="CHEBI:58937"/>
    </cofactor>
</comment>
<gene>
    <name evidence="5" type="ORF">METZ01_LOCUS333631</name>
</gene>
<evidence type="ECO:0000313" key="5">
    <source>
        <dbReference type="EMBL" id="SVC80777.1"/>
    </source>
</evidence>
<reference evidence="5" key="1">
    <citation type="submission" date="2018-05" db="EMBL/GenBank/DDBJ databases">
        <authorList>
            <person name="Lanie J.A."/>
            <person name="Ng W.-L."/>
            <person name="Kazmierczak K.M."/>
            <person name="Andrzejewski T.M."/>
            <person name="Davidsen T.M."/>
            <person name="Wayne K.J."/>
            <person name="Tettelin H."/>
            <person name="Glass J.I."/>
            <person name="Rusch D."/>
            <person name="Podicherti R."/>
            <person name="Tsui H.-C.T."/>
            <person name="Winkler M.E."/>
        </authorList>
    </citation>
    <scope>NUCLEOTIDE SEQUENCE</scope>
</reference>
<keyword evidence="3" id="KW-0786">Thiamine pyrophosphate</keyword>
<dbReference type="PANTHER" id="PTHR43825:SF1">
    <property type="entry name" value="TRANSKETOLASE-LIKE PYRIMIDINE-BINDING DOMAIN-CONTAINING PROTEIN"/>
    <property type="match status" value="1"/>
</dbReference>
<feature type="non-terminal residue" evidence="5">
    <location>
        <position position="1"/>
    </location>
</feature>
<dbReference type="SUPFAM" id="SSF52518">
    <property type="entry name" value="Thiamin diphosphate-binding fold (THDP-binding)"/>
    <property type="match status" value="1"/>
</dbReference>
<dbReference type="SMART" id="SM00861">
    <property type="entry name" value="Transket_pyr"/>
    <property type="match status" value="1"/>
</dbReference>
<proteinExistence type="inferred from homology"/>
<dbReference type="AlphaFoldDB" id="A0A382Q6V8"/>
<dbReference type="EMBL" id="UINC01112092">
    <property type="protein sequence ID" value="SVC80777.1"/>
    <property type="molecule type" value="Genomic_DNA"/>
</dbReference>
<dbReference type="FunFam" id="3.40.50.970:FF:000129">
    <property type="entry name" value="Transketolase"/>
    <property type="match status" value="1"/>
</dbReference>
<comment type="similarity">
    <text evidence="2">Belongs to the transketolase family.</text>
</comment>
<evidence type="ECO:0000256" key="2">
    <source>
        <dbReference type="ARBA" id="ARBA00007131"/>
    </source>
</evidence>